<accession>A0AA91PXK9</accession>
<dbReference type="SUPFAM" id="SSF48371">
    <property type="entry name" value="ARM repeat"/>
    <property type="match status" value="1"/>
</dbReference>
<proteinExistence type="predicted"/>
<dbReference type="InterPro" id="IPR016024">
    <property type="entry name" value="ARM-type_fold"/>
</dbReference>
<dbReference type="GO" id="GO:0006974">
    <property type="term" value="P:DNA damage response"/>
    <property type="evidence" value="ECO:0007669"/>
    <property type="project" value="TreeGrafter"/>
</dbReference>
<evidence type="ECO:0000256" key="3">
    <source>
        <dbReference type="SAM" id="MobiDB-lite"/>
    </source>
</evidence>
<evidence type="ECO:0000313" key="7">
    <source>
        <dbReference type="Proteomes" id="UP000195602"/>
    </source>
</evidence>
<evidence type="ECO:0000256" key="1">
    <source>
        <dbReference type="ARBA" id="ARBA00004123"/>
    </source>
</evidence>
<protein>
    <submittedName>
        <fullName evidence="6">Serine/threonine-protein phosphatase regulatory subunit</fullName>
    </submittedName>
</protein>
<name>A0AA91PXK9_CLALS</name>
<reference evidence="6 7" key="1">
    <citation type="submission" date="2017-04" db="EMBL/GenBank/DDBJ databases">
        <title>Draft genome of the yeast Clavispora lusitaniae type strain CBS 6936.</title>
        <authorList>
            <person name="Durrens P."/>
            <person name="Klopp C."/>
            <person name="Biteau N."/>
            <person name="Fitton-Ouhabi V."/>
            <person name="Dementhon K."/>
            <person name="Accoceberry I."/>
            <person name="Sherman D.J."/>
            <person name="Noel T."/>
        </authorList>
    </citation>
    <scope>NUCLEOTIDE SEQUENCE [LARGE SCALE GENOMIC DNA]</scope>
    <source>
        <strain evidence="6 7">CBS 6936</strain>
    </source>
</reference>
<evidence type="ECO:0000259" key="5">
    <source>
        <dbReference type="Pfam" id="PF22972"/>
    </source>
</evidence>
<feature type="region of interest" description="Disordered" evidence="3">
    <location>
        <begin position="808"/>
        <end position="859"/>
    </location>
</feature>
<dbReference type="InterPro" id="IPR006887">
    <property type="entry name" value="P4R3-like_central_dom"/>
</dbReference>
<dbReference type="OMA" id="YHRYMIS"/>
<sequence>METEPQSRPNGEKEEDPIILSELSGEVEDADDEERQMIKSKLARRVKVYFLEGEDWLDNGTGYCMGEVDKKTNKPYFIVRSELDSDNIILKSYLEGTIQYQRQQETLIVWTDLSGKDLALSFQENEGCADLCDFIVKVQQKNLSPTISLYYVLSTMQDASEGPREITELITGPITYPDESPTCENLQNILEVINQGSNSHYTRSKISEFLLQQNYFEKLLNIFNQAEANHDIHSLHLLSDITKVILLYNEPDVLEELVRTEKNATGLAGILEYDRDFPNFKACHREYLSDKSKFKTVVPIPHLETSINSDMSIFRKDFVLNYLKDVVLARSMDEQILGTLSSFIYSNQMEIISFMTDSNASDHFFSRLFSLYDLKSKSDVQKKRDGVRMLHQYVLVAKNHQANQRPQFFIALVKSGLFKMIEFALRDTDSDTRVGGTELLVSIIEQDVSLVNTATRGEYVDELECPMPGTNSLETKEPCDLTTENAGKPLKMKLVSDMSTTVVLCQLILKDKNPGLKIQAYEALKMLLSSSCEESGEGNILDNGSGQCFPPDSESGVKQYLEAFYKEVAPMLFKDFIDLLSEDTKKQEIAISKMMDDPILYQHLCDLLSFCLREHHPSLYKPFLFNNNVMRGVAKVLELNFKVILKLGALRCLKSVLLLNDYASTQYIIHNDLLHSFFVFFKSVSSANNLANSSCIDLLETIIQRFKGKNYRQLALYIHKTEKHFVLHEIDYVSTGRDLIRLAEENMEVNKDATATSIDADEDNISHHNDLSSPIQTEKENFVSHTNNVSNVGPTNIFQDIQEEFSENNKRHHDQLSTDSEESEPSQNVSENSSNGVSRKKKGQLSFEKSPQLETTASV</sequence>
<evidence type="ECO:0000256" key="2">
    <source>
        <dbReference type="ARBA" id="ARBA00023242"/>
    </source>
</evidence>
<dbReference type="InterPro" id="IPR011993">
    <property type="entry name" value="PH-like_dom_sf"/>
</dbReference>
<feature type="domain" description="Serine/threonine-protein phosphatase 4 regulatory subunit 3-like central" evidence="4">
    <location>
        <begin position="188"/>
        <end position="742"/>
    </location>
</feature>
<keyword evidence="2" id="KW-0539">Nucleus</keyword>
<dbReference type="GO" id="GO:0030289">
    <property type="term" value="C:protein phosphatase 4 complex"/>
    <property type="evidence" value="ECO:0007669"/>
    <property type="project" value="TreeGrafter"/>
</dbReference>
<organism evidence="6 7">
    <name type="scientific">Clavispora lusitaniae</name>
    <name type="common">Candida lusitaniae</name>
    <dbReference type="NCBI Taxonomy" id="36911"/>
    <lineage>
        <taxon>Eukaryota</taxon>
        <taxon>Fungi</taxon>
        <taxon>Dikarya</taxon>
        <taxon>Ascomycota</taxon>
        <taxon>Saccharomycotina</taxon>
        <taxon>Pichiomycetes</taxon>
        <taxon>Metschnikowiaceae</taxon>
        <taxon>Clavispora</taxon>
    </lineage>
</organism>
<comment type="subcellular location">
    <subcellularLocation>
        <location evidence="1">Nucleus</location>
    </subcellularLocation>
</comment>
<feature type="region of interest" description="Disordered" evidence="3">
    <location>
        <begin position="1"/>
        <end position="24"/>
    </location>
</feature>
<dbReference type="GO" id="GO:0072542">
    <property type="term" value="F:protein phosphatase activator activity"/>
    <property type="evidence" value="ECO:0007669"/>
    <property type="project" value="TreeGrafter"/>
</dbReference>
<dbReference type="GO" id="GO:0005654">
    <property type="term" value="C:nucleoplasm"/>
    <property type="evidence" value="ECO:0007669"/>
    <property type="project" value="TreeGrafter"/>
</dbReference>
<dbReference type="EMBL" id="LYUB02000013">
    <property type="protein sequence ID" value="OVF07449.1"/>
    <property type="molecule type" value="Genomic_DNA"/>
</dbReference>
<dbReference type="InterPro" id="IPR051137">
    <property type="entry name" value="PP4R3-like"/>
</dbReference>
<dbReference type="PANTHER" id="PTHR23318:SF0">
    <property type="entry name" value="SERINE_THREONINE-PROTEIN PHOSPHATASE 4 REGULATORY SUBUNIT 3"/>
    <property type="match status" value="1"/>
</dbReference>
<dbReference type="Gene3D" id="2.30.29.30">
    <property type="entry name" value="Pleckstrin-homology domain (PH domain)/Phosphotyrosine-binding domain (PTB)"/>
    <property type="match status" value="1"/>
</dbReference>
<dbReference type="Pfam" id="PF22972">
    <property type="entry name" value="EVH1_PP4R3"/>
    <property type="match status" value="1"/>
</dbReference>
<dbReference type="KEGG" id="clus:A9F13_13g01584"/>
<dbReference type="Proteomes" id="UP000195602">
    <property type="component" value="Unassembled WGS sequence"/>
</dbReference>
<dbReference type="InterPro" id="IPR055236">
    <property type="entry name" value="EVH1_PP4R3"/>
</dbReference>
<dbReference type="SUPFAM" id="SSF50729">
    <property type="entry name" value="PH domain-like"/>
    <property type="match status" value="1"/>
</dbReference>
<feature type="compositionally biased region" description="Polar residues" evidence="3">
    <location>
        <begin position="825"/>
        <end position="837"/>
    </location>
</feature>
<feature type="domain" description="PP4R3 EVH1-like" evidence="5">
    <location>
        <begin position="44"/>
        <end position="143"/>
    </location>
</feature>
<feature type="compositionally biased region" description="Polar residues" evidence="3">
    <location>
        <begin position="847"/>
        <end position="859"/>
    </location>
</feature>
<dbReference type="Pfam" id="PF04802">
    <property type="entry name" value="PP4R3"/>
    <property type="match status" value="1"/>
</dbReference>
<gene>
    <name evidence="6" type="ORF">A9F13_13g01584</name>
</gene>
<dbReference type="PANTHER" id="PTHR23318">
    <property type="entry name" value="ATP SYNTHASE GAMMA-RELATED"/>
    <property type="match status" value="1"/>
</dbReference>
<evidence type="ECO:0000313" key="6">
    <source>
        <dbReference type="EMBL" id="OVF07449.1"/>
    </source>
</evidence>
<dbReference type="AlphaFoldDB" id="A0AA91PXK9"/>
<comment type="caution">
    <text evidence="6">The sequence shown here is derived from an EMBL/GenBank/DDBJ whole genome shotgun (WGS) entry which is preliminary data.</text>
</comment>
<evidence type="ECO:0000259" key="4">
    <source>
        <dbReference type="Pfam" id="PF04802"/>
    </source>
</evidence>